<dbReference type="EMBL" id="CAADRN010000280">
    <property type="protein sequence ID" value="VFU17060.1"/>
    <property type="molecule type" value="Genomic_DNA"/>
</dbReference>
<dbReference type="AlphaFoldDB" id="A0A485M664"/>
<dbReference type="PANTHER" id="PTHR36566:SF1">
    <property type="entry name" value="PYRIDINIUM-3,5-BISTHIOCARBOXYLIC ACID MONONUCLEOTIDE NICKEL INSERTION PROTEIN"/>
    <property type="match status" value="1"/>
</dbReference>
<evidence type="ECO:0000256" key="1">
    <source>
        <dbReference type="ARBA" id="ARBA00022596"/>
    </source>
</evidence>
<sequence length="400" mass="43501">MRIIYIDCTAGLSGGALLGALADLGLDREQLFEELQQEIAGAFNVSFNLSFQKEPRRAALRTVLDLSQDCLATAAGEFIKTFFREESAQSSPFPMIKKIFQEDLAARSRLEGLPPEEVTVTPAEAIKTAILAAGVFTSLKQLGFPRIVASPVPIGPPPLEGAKDGAGHLVLELAKGAAVRPTSSPSVYVSPAGVAILTRIADEYGELPEMELEETGYGALGDYGRGGVVRVLYGSVPLAEPSIGRRETVLVIETGIDDMNPEFFPYLIERLLAAGALDAFLIPIYMKKGRPANLLKVLCKGDKLEQILQIIFKESTTLGVRIHEETRRVLQRKFFQVSTPYGEVTVKAGYAGPETVLQLAPEFEDCKRIASGTGTPLKEVYAAAQRSAFEKIKEQENRER</sequence>
<dbReference type="Pfam" id="PF01969">
    <property type="entry name" value="Ni_insertion"/>
    <property type="match status" value="1"/>
</dbReference>
<dbReference type="Gene3D" id="3.10.20.300">
    <property type="entry name" value="mk0293 like domain"/>
    <property type="match status" value="1"/>
</dbReference>
<proteinExistence type="predicted"/>
<protein>
    <recommendedName>
        <fullName evidence="3">LarC family nickel insertion protein</fullName>
    </recommendedName>
</protein>
<dbReference type="PANTHER" id="PTHR36566">
    <property type="entry name" value="NICKEL INSERTION PROTEIN-RELATED"/>
    <property type="match status" value="1"/>
</dbReference>
<name>A0A485M664_9ZZZZ</name>
<dbReference type="Gene3D" id="3.30.70.1380">
    <property type="entry name" value="Transcriptional regulatory protein pf0864 domain like"/>
    <property type="match status" value="1"/>
</dbReference>
<evidence type="ECO:0000313" key="2">
    <source>
        <dbReference type="EMBL" id="VFU17060.1"/>
    </source>
</evidence>
<organism evidence="2">
    <name type="scientific">anaerobic digester metagenome</name>
    <dbReference type="NCBI Taxonomy" id="1263854"/>
    <lineage>
        <taxon>unclassified sequences</taxon>
        <taxon>metagenomes</taxon>
        <taxon>ecological metagenomes</taxon>
    </lineage>
</organism>
<accession>A0A485M664</accession>
<reference evidence="2" key="1">
    <citation type="submission" date="2019-03" db="EMBL/GenBank/DDBJ databases">
        <authorList>
            <person name="Hao L."/>
        </authorList>
    </citation>
    <scope>NUCLEOTIDE SEQUENCE</scope>
</reference>
<evidence type="ECO:0008006" key="3">
    <source>
        <dbReference type="Google" id="ProtNLM"/>
    </source>
</evidence>
<gene>
    <name evidence="2" type="ORF">SCFA_3500005</name>
</gene>
<keyword evidence="1" id="KW-0533">Nickel</keyword>
<dbReference type="InterPro" id="IPR002822">
    <property type="entry name" value="Ni_insertion"/>
</dbReference>